<organism evidence="2 3">
    <name type="scientific">Acinetobacter genomosp. 33YU</name>
    <dbReference type="NCBI Taxonomy" id="1675530"/>
    <lineage>
        <taxon>Bacteria</taxon>
        <taxon>Pseudomonadati</taxon>
        <taxon>Pseudomonadota</taxon>
        <taxon>Gammaproteobacteria</taxon>
        <taxon>Moraxellales</taxon>
        <taxon>Moraxellaceae</taxon>
        <taxon>Acinetobacter</taxon>
    </lineage>
</organism>
<reference evidence="2 3" key="1">
    <citation type="submission" date="2015-07" db="EMBL/GenBank/DDBJ databases">
        <title>Acinetobacter yuneri, a novel member of Acinetobacter calcoaceticus-Acinetobacter baumannii complex isolated from clinical specimen.</title>
        <authorList>
            <person name="Yu Y."/>
        </authorList>
    </citation>
    <scope>NUCLEOTIDE SEQUENCE [LARGE SCALE GENOMIC DNA]</scope>
    <source>
        <strain evidence="2 3">A362</strain>
    </source>
</reference>
<comment type="caution">
    <text evidence="2">The sequence shown here is derived from an EMBL/GenBank/DDBJ whole genome shotgun (WGS) entry which is preliminary data.</text>
</comment>
<evidence type="ECO:0000256" key="1">
    <source>
        <dbReference type="SAM" id="SignalP"/>
    </source>
</evidence>
<keyword evidence="3" id="KW-1185">Reference proteome</keyword>
<dbReference type="AlphaFoldDB" id="A0A1V2UW99"/>
<protein>
    <submittedName>
        <fullName evidence="2">Uncharacterized protein</fullName>
    </submittedName>
</protein>
<dbReference type="Proteomes" id="UP000189376">
    <property type="component" value="Unassembled WGS sequence"/>
</dbReference>
<evidence type="ECO:0000313" key="2">
    <source>
        <dbReference type="EMBL" id="ONN54157.1"/>
    </source>
</evidence>
<name>A0A1V2UW99_9GAMM</name>
<accession>A0A1V2UW99</accession>
<evidence type="ECO:0000313" key="3">
    <source>
        <dbReference type="Proteomes" id="UP000189376"/>
    </source>
</evidence>
<dbReference type="EMBL" id="LFZS01000007">
    <property type="protein sequence ID" value="ONN54157.1"/>
    <property type="molecule type" value="Genomic_DNA"/>
</dbReference>
<sequence length="124" mass="14487">MKSRVFILGLLICTNSMAASHTSFEEEYHSHLEKFYTAQAQRDTFIKKNANKNLTGAQRKKLDSIECTYMQSELQYNEFLIARFKEYKTFMKKSGRELANDKELIKMDIDSLKEEINSPQGKCK</sequence>
<gene>
    <name evidence="2" type="ORF">AC058_10290</name>
</gene>
<keyword evidence="1" id="KW-0732">Signal</keyword>
<feature type="signal peptide" evidence="1">
    <location>
        <begin position="1"/>
        <end position="18"/>
    </location>
</feature>
<feature type="chain" id="PRO_5013364791" evidence="1">
    <location>
        <begin position="19"/>
        <end position="124"/>
    </location>
</feature>
<proteinExistence type="predicted"/>